<dbReference type="InterPro" id="IPR003871">
    <property type="entry name" value="RFA1B/D_OB_1st"/>
</dbReference>
<dbReference type="Pfam" id="PF02721">
    <property type="entry name" value="DUF223"/>
    <property type="match status" value="1"/>
</dbReference>
<protein>
    <recommendedName>
        <fullName evidence="1">Replication protein A 70 kDa DNA-binding subunit B/D first OB fold domain-containing protein</fullName>
    </recommendedName>
</protein>
<dbReference type="PANTHER" id="PTHR47165">
    <property type="entry name" value="OS03G0429900 PROTEIN"/>
    <property type="match status" value="1"/>
</dbReference>
<proteinExistence type="predicted"/>
<evidence type="ECO:0000259" key="1">
    <source>
        <dbReference type="Pfam" id="PF02721"/>
    </source>
</evidence>
<dbReference type="AlphaFoldDB" id="A0A161XRR5"/>
<gene>
    <name evidence="2" type="ORF">DCAR_017539</name>
</gene>
<feature type="domain" description="Replication protein A 70 kDa DNA-binding subunit B/D first OB fold" evidence="1">
    <location>
        <begin position="12"/>
        <end position="106"/>
    </location>
</feature>
<name>A0A161XRR5_DAUCS</name>
<dbReference type="Gramene" id="KZM94296">
    <property type="protein sequence ID" value="KZM94296"/>
    <property type="gene ID" value="DCAR_017539"/>
</dbReference>
<accession>A0A161XRR5</accession>
<reference evidence="2" key="1">
    <citation type="journal article" date="2016" name="Nat. Genet.">
        <title>A high-quality carrot genome assembly provides new insights into carotenoid accumulation and asterid genome evolution.</title>
        <authorList>
            <person name="Iorizzo M."/>
            <person name="Ellison S."/>
            <person name="Senalik D."/>
            <person name="Zeng P."/>
            <person name="Satapoomin P."/>
            <person name="Huang J."/>
            <person name="Bowman M."/>
            <person name="Iovene M."/>
            <person name="Sanseverino W."/>
            <person name="Cavagnaro P."/>
            <person name="Yildiz M."/>
            <person name="Macko-Podgorni A."/>
            <person name="Moranska E."/>
            <person name="Grzebelus E."/>
            <person name="Grzebelus D."/>
            <person name="Ashrafi H."/>
            <person name="Zheng Z."/>
            <person name="Cheng S."/>
            <person name="Spooner D."/>
            <person name="Van Deynze A."/>
            <person name="Simon P."/>
        </authorList>
    </citation>
    <scope>NUCLEOTIDE SEQUENCE [LARGE SCALE GENOMIC DNA]</scope>
    <source>
        <tissue evidence="2">Leaf</tissue>
    </source>
</reference>
<evidence type="ECO:0000313" key="2">
    <source>
        <dbReference type="EMBL" id="KZM94296.1"/>
    </source>
</evidence>
<dbReference type="EMBL" id="LNRQ01000005">
    <property type="protein sequence ID" value="KZM94296.1"/>
    <property type="molecule type" value="Genomic_DNA"/>
</dbReference>
<dbReference type="Gene3D" id="2.40.50.140">
    <property type="entry name" value="Nucleic acid-binding proteins"/>
    <property type="match status" value="2"/>
</dbReference>
<organism evidence="2">
    <name type="scientific">Daucus carota subsp. sativus</name>
    <name type="common">Carrot</name>
    <dbReference type="NCBI Taxonomy" id="79200"/>
    <lineage>
        <taxon>Eukaryota</taxon>
        <taxon>Viridiplantae</taxon>
        <taxon>Streptophyta</taxon>
        <taxon>Embryophyta</taxon>
        <taxon>Tracheophyta</taxon>
        <taxon>Spermatophyta</taxon>
        <taxon>Magnoliopsida</taxon>
        <taxon>eudicotyledons</taxon>
        <taxon>Gunneridae</taxon>
        <taxon>Pentapetalae</taxon>
        <taxon>asterids</taxon>
        <taxon>campanulids</taxon>
        <taxon>Apiales</taxon>
        <taxon>Apiaceae</taxon>
        <taxon>Apioideae</taxon>
        <taxon>Scandiceae</taxon>
        <taxon>Daucinae</taxon>
        <taxon>Daucus</taxon>
        <taxon>Daucus sect. Daucus</taxon>
    </lineage>
</organism>
<sequence length="210" mass="24532">MDSLLTLKAIEKQDWKIRVRVSRKWYHLRQNKKTAGVSMILVDENEIRMHAWMNSRIMLRLDGSILEGDIFDIENFMVKPYGNNERNQCFTGDKRIFFTDTTIVKPSTGPHDFIPKHVFNCIPLNMVGQHASQDTYLIDVCGIVRDLEPIQHFVTITGKEQIFARFLLADNRSPYRYKYASNKDFIQFPPPNYHCFNGWNSELGFHIAAT</sequence>
<comment type="caution">
    <text evidence="2">The sequence shown here is derived from an EMBL/GenBank/DDBJ whole genome shotgun (WGS) entry which is preliminary data.</text>
</comment>
<dbReference type="PANTHER" id="PTHR47165:SF4">
    <property type="entry name" value="OS03G0429900 PROTEIN"/>
    <property type="match status" value="1"/>
</dbReference>
<dbReference type="SUPFAM" id="SSF50249">
    <property type="entry name" value="Nucleic acid-binding proteins"/>
    <property type="match status" value="1"/>
</dbReference>
<dbReference type="InterPro" id="IPR012340">
    <property type="entry name" value="NA-bd_OB-fold"/>
</dbReference>